<evidence type="ECO:0000313" key="2">
    <source>
        <dbReference type="Proteomes" id="UP000198656"/>
    </source>
</evidence>
<keyword evidence="2" id="KW-1185">Reference proteome</keyword>
<dbReference type="EMBL" id="FNCP01000003">
    <property type="protein sequence ID" value="SDG50675.1"/>
    <property type="molecule type" value="Genomic_DNA"/>
</dbReference>
<gene>
    <name evidence="1" type="ORF">SAMN05443529_103240</name>
</gene>
<organism evidence="1 2">
    <name type="scientific">Desulfosporosinus hippei DSM 8344</name>
    <dbReference type="NCBI Taxonomy" id="1121419"/>
    <lineage>
        <taxon>Bacteria</taxon>
        <taxon>Bacillati</taxon>
        <taxon>Bacillota</taxon>
        <taxon>Clostridia</taxon>
        <taxon>Eubacteriales</taxon>
        <taxon>Desulfitobacteriaceae</taxon>
        <taxon>Desulfosporosinus</taxon>
    </lineage>
</organism>
<name>A0A1G7UST9_9FIRM</name>
<reference evidence="2" key="1">
    <citation type="submission" date="2016-10" db="EMBL/GenBank/DDBJ databases">
        <authorList>
            <person name="Varghese N."/>
            <person name="Submissions S."/>
        </authorList>
    </citation>
    <scope>NUCLEOTIDE SEQUENCE [LARGE SCALE GENOMIC DNA]</scope>
    <source>
        <strain evidence="2">DSM 8344</strain>
    </source>
</reference>
<accession>A0A1G7UST9</accession>
<proteinExistence type="predicted"/>
<sequence>MHNNKAFRKSFQVSMLGHPKEGEYKCLSQNFVLS</sequence>
<dbReference type="Proteomes" id="UP000198656">
    <property type="component" value="Unassembled WGS sequence"/>
</dbReference>
<protein>
    <submittedName>
        <fullName evidence="1">Uncharacterized protein</fullName>
    </submittedName>
</protein>
<dbReference type="AlphaFoldDB" id="A0A1G7UST9"/>
<evidence type="ECO:0000313" key="1">
    <source>
        <dbReference type="EMBL" id="SDG50675.1"/>
    </source>
</evidence>